<comment type="caution">
    <text evidence="1">The sequence shown here is derived from an EMBL/GenBank/DDBJ whole genome shotgun (WGS) entry which is preliminary data.</text>
</comment>
<protein>
    <submittedName>
        <fullName evidence="1">HAD family hydrolase</fullName>
    </submittedName>
</protein>
<name>A0ABD5S250_9EURY</name>
<reference evidence="1 2" key="1">
    <citation type="journal article" date="2019" name="Int. J. Syst. Evol. Microbiol.">
        <title>The Global Catalogue of Microorganisms (GCM) 10K type strain sequencing project: providing services to taxonomists for standard genome sequencing and annotation.</title>
        <authorList>
            <consortium name="The Broad Institute Genomics Platform"/>
            <consortium name="The Broad Institute Genome Sequencing Center for Infectious Disease"/>
            <person name="Wu L."/>
            <person name="Ma J."/>
        </authorList>
    </citation>
    <scope>NUCLEOTIDE SEQUENCE [LARGE SCALE GENOMIC DNA]</scope>
    <source>
        <strain evidence="1 2">NBRC 111368</strain>
    </source>
</reference>
<accession>A0ABD5S250</accession>
<keyword evidence="2" id="KW-1185">Reference proteome</keyword>
<gene>
    <name evidence="1" type="ORF">ACFQE1_15545</name>
</gene>
<sequence>GGRGVAAAPEHASEDVLDHVVSTDELVYDRGEAADVLRTAYVLNLLAKLD</sequence>
<dbReference type="Proteomes" id="UP001596328">
    <property type="component" value="Unassembled WGS sequence"/>
</dbReference>
<dbReference type="AlphaFoldDB" id="A0ABD5S250"/>
<dbReference type="GO" id="GO:0016787">
    <property type="term" value="F:hydrolase activity"/>
    <property type="evidence" value="ECO:0007669"/>
    <property type="project" value="UniProtKB-KW"/>
</dbReference>
<evidence type="ECO:0000313" key="1">
    <source>
        <dbReference type="EMBL" id="MFC6725754.1"/>
    </source>
</evidence>
<feature type="non-terminal residue" evidence="1">
    <location>
        <position position="1"/>
    </location>
</feature>
<proteinExistence type="predicted"/>
<evidence type="ECO:0000313" key="2">
    <source>
        <dbReference type="Proteomes" id="UP001596328"/>
    </source>
</evidence>
<dbReference type="EMBL" id="JBHSWU010000688">
    <property type="protein sequence ID" value="MFC6725754.1"/>
    <property type="molecule type" value="Genomic_DNA"/>
</dbReference>
<organism evidence="1 2">
    <name type="scientific">Halobium palmae</name>
    <dbReference type="NCBI Taxonomy" id="1776492"/>
    <lineage>
        <taxon>Archaea</taxon>
        <taxon>Methanobacteriati</taxon>
        <taxon>Methanobacteriota</taxon>
        <taxon>Stenosarchaea group</taxon>
        <taxon>Halobacteria</taxon>
        <taxon>Halobacteriales</taxon>
        <taxon>Haloferacaceae</taxon>
        <taxon>Halobium</taxon>
    </lineage>
</organism>
<keyword evidence="1" id="KW-0378">Hydrolase</keyword>